<dbReference type="CDD" id="cd03416">
    <property type="entry name" value="CbiX_SirB_N"/>
    <property type="match status" value="1"/>
</dbReference>
<accession>A0A848M9U0</accession>
<evidence type="ECO:0000256" key="2">
    <source>
        <dbReference type="ARBA" id="ARBA00023239"/>
    </source>
</evidence>
<sequence>MIKPGVLVISHGSRSDSWVALVEEAVSSLADRSHLPVVSSYLELVDGKLIQDGITALEDQGVTDMLVIPLFVSSGSTHVDEIAYAIGAKAEPDMETDLAPFQVKSRVHFGMPFDDDNDIAAMVWDKVKALSVEPSREVILMVGHGSPHELFWRRWEKIMASLAQRVEQVSGLRADGALLNPGNVQEQVKAWQKRGYEVIVAPLFLSKGYFTEKIIPERLDGLLCRYSGDTLLPHPRLPDWMLKQVEHLLGSLKL</sequence>
<dbReference type="SUPFAM" id="SSF53800">
    <property type="entry name" value="Chelatase"/>
    <property type="match status" value="1"/>
</dbReference>
<protein>
    <submittedName>
        <fullName evidence="3">Cobalamin biosynthesis protein CbiX</fullName>
    </submittedName>
</protein>
<dbReference type="GO" id="GO:0046872">
    <property type="term" value="F:metal ion binding"/>
    <property type="evidence" value="ECO:0007669"/>
    <property type="project" value="UniProtKB-KW"/>
</dbReference>
<evidence type="ECO:0000313" key="3">
    <source>
        <dbReference type="EMBL" id="NMO97445.1"/>
    </source>
</evidence>
<comment type="caution">
    <text evidence="3">The sequence shown here is derived from an EMBL/GenBank/DDBJ whole genome shotgun (WGS) entry which is preliminary data.</text>
</comment>
<organism evidence="3 4">
    <name type="scientific">Paenibacillus lemnae</name>
    <dbReference type="NCBI Taxonomy" id="1330551"/>
    <lineage>
        <taxon>Bacteria</taxon>
        <taxon>Bacillati</taxon>
        <taxon>Bacillota</taxon>
        <taxon>Bacilli</taxon>
        <taxon>Bacillales</taxon>
        <taxon>Paenibacillaceae</taxon>
        <taxon>Paenibacillus</taxon>
    </lineage>
</organism>
<name>A0A848M9U0_PAELE</name>
<dbReference type="Pfam" id="PF01903">
    <property type="entry name" value="CbiX"/>
    <property type="match status" value="1"/>
</dbReference>
<dbReference type="InterPro" id="IPR002762">
    <property type="entry name" value="CbiX-like"/>
</dbReference>
<evidence type="ECO:0000313" key="4">
    <source>
        <dbReference type="Proteomes" id="UP000565468"/>
    </source>
</evidence>
<keyword evidence="1" id="KW-0479">Metal-binding</keyword>
<dbReference type="AlphaFoldDB" id="A0A848M9U0"/>
<reference evidence="3 4" key="1">
    <citation type="submission" date="2020-04" db="EMBL/GenBank/DDBJ databases">
        <title>Paenibacillus algicola sp. nov., a novel marine bacterium producing alginate lyase.</title>
        <authorList>
            <person name="Huang H."/>
        </authorList>
    </citation>
    <scope>NUCLEOTIDE SEQUENCE [LARGE SCALE GENOMIC DNA]</scope>
    <source>
        <strain evidence="3 4">L7-75</strain>
    </source>
</reference>
<dbReference type="GO" id="GO:0016829">
    <property type="term" value="F:lyase activity"/>
    <property type="evidence" value="ECO:0007669"/>
    <property type="project" value="UniProtKB-KW"/>
</dbReference>
<keyword evidence="4" id="KW-1185">Reference proteome</keyword>
<dbReference type="EMBL" id="JABBPN010000018">
    <property type="protein sequence ID" value="NMO97445.1"/>
    <property type="molecule type" value="Genomic_DNA"/>
</dbReference>
<keyword evidence="2" id="KW-0456">Lyase</keyword>
<proteinExistence type="predicted"/>
<gene>
    <name evidence="3" type="ORF">HII30_16895</name>
</gene>
<dbReference type="Proteomes" id="UP000565468">
    <property type="component" value="Unassembled WGS sequence"/>
</dbReference>
<dbReference type="PANTHER" id="PTHR33542">
    <property type="entry name" value="SIROHYDROCHLORIN FERROCHELATASE, CHLOROPLASTIC"/>
    <property type="match status" value="1"/>
</dbReference>
<dbReference type="RefSeq" id="WP_169506231.1">
    <property type="nucleotide sequence ID" value="NZ_JABBPN010000018.1"/>
</dbReference>
<evidence type="ECO:0000256" key="1">
    <source>
        <dbReference type="ARBA" id="ARBA00022723"/>
    </source>
</evidence>
<dbReference type="Gene3D" id="3.40.50.1400">
    <property type="match status" value="2"/>
</dbReference>
<dbReference type="InterPro" id="IPR050963">
    <property type="entry name" value="Sirohydro_Cobaltochel/CbiX"/>
</dbReference>
<dbReference type="PANTHER" id="PTHR33542:SF3">
    <property type="entry name" value="SIROHYDROCHLORIN FERROCHELATASE, CHLOROPLASTIC"/>
    <property type="match status" value="1"/>
</dbReference>